<organism evidence="3 4">
    <name type="scientific">Kribbella sindirgiensis</name>
    <dbReference type="NCBI Taxonomy" id="1124744"/>
    <lineage>
        <taxon>Bacteria</taxon>
        <taxon>Bacillati</taxon>
        <taxon>Actinomycetota</taxon>
        <taxon>Actinomycetes</taxon>
        <taxon>Propionibacteriales</taxon>
        <taxon>Kribbellaceae</taxon>
        <taxon>Kribbella</taxon>
    </lineage>
</organism>
<dbReference type="PANTHER" id="PTHR46268">
    <property type="entry name" value="STRESS RESPONSE PROTEIN NHAX"/>
    <property type="match status" value="1"/>
</dbReference>
<dbReference type="Proteomes" id="UP000292695">
    <property type="component" value="Unassembled WGS sequence"/>
</dbReference>
<feature type="domain" description="UspA" evidence="2">
    <location>
        <begin position="2"/>
        <end position="132"/>
    </location>
</feature>
<comment type="similarity">
    <text evidence="1">Belongs to the universal stress protein A family.</text>
</comment>
<dbReference type="InterPro" id="IPR014729">
    <property type="entry name" value="Rossmann-like_a/b/a_fold"/>
</dbReference>
<protein>
    <submittedName>
        <fullName evidence="3">Universal stress protein</fullName>
    </submittedName>
</protein>
<dbReference type="SUPFAM" id="SSF52402">
    <property type="entry name" value="Adenine nucleotide alpha hydrolases-like"/>
    <property type="match status" value="1"/>
</dbReference>
<evidence type="ECO:0000256" key="1">
    <source>
        <dbReference type="ARBA" id="ARBA00008791"/>
    </source>
</evidence>
<dbReference type="InterPro" id="IPR006016">
    <property type="entry name" value="UspA"/>
</dbReference>
<accession>A0A4R0I4R3</accession>
<comment type="caution">
    <text evidence="3">The sequence shown here is derived from an EMBL/GenBank/DDBJ whole genome shotgun (WGS) entry which is preliminary data.</text>
</comment>
<dbReference type="PANTHER" id="PTHR46268:SF6">
    <property type="entry name" value="UNIVERSAL STRESS PROTEIN UP12"/>
    <property type="match status" value="1"/>
</dbReference>
<dbReference type="EMBL" id="SJKA01000019">
    <property type="protein sequence ID" value="TCC21608.1"/>
    <property type="molecule type" value="Genomic_DNA"/>
</dbReference>
<reference evidence="3 4" key="1">
    <citation type="submission" date="2019-02" db="EMBL/GenBank/DDBJ databases">
        <title>Kribbella capetownensis sp. nov. and Kribbella speibonae sp. nov., isolated from soil.</title>
        <authorList>
            <person name="Curtis S.M."/>
            <person name="Norton I."/>
            <person name="Everest G.J."/>
            <person name="Meyers P.R."/>
        </authorList>
    </citation>
    <scope>NUCLEOTIDE SEQUENCE [LARGE SCALE GENOMIC DNA]</scope>
    <source>
        <strain evidence="3 4">DSM 27082</strain>
    </source>
</reference>
<keyword evidence="4" id="KW-1185">Reference proteome</keyword>
<dbReference type="OrthoDB" id="4945342at2"/>
<proteinExistence type="inferred from homology"/>
<evidence type="ECO:0000313" key="3">
    <source>
        <dbReference type="EMBL" id="TCC21608.1"/>
    </source>
</evidence>
<evidence type="ECO:0000259" key="2">
    <source>
        <dbReference type="Pfam" id="PF00582"/>
    </source>
</evidence>
<gene>
    <name evidence="3" type="ORF">E0H50_35590</name>
</gene>
<evidence type="ECO:0000313" key="4">
    <source>
        <dbReference type="Proteomes" id="UP000292695"/>
    </source>
</evidence>
<name>A0A4R0I4R3_9ACTN</name>
<dbReference type="CDD" id="cd00293">
    <property type="entry name" value="USP-like"/>
    <property type="match status" value="1"/>
</dbReference>
<dbReference type="AlphaFoldDB" id="A0A4R0I4R3"/>
<dbReference type="Gene3D" id="3.40.50.620">
    <property type="entry name" value="HUPs"/>
    <property type="match status" value="1"/>
</dbReference>
<dbReference type="RefSeq" id="WP_131295408.1">
    <property type="nucleotide sequence ID" value="NZ_SJKA01000019.1"/>
</dbReference>
<sequence length="137" mass="13980">MKQFLVVVDDSAAALRAAQLAIDLAAATGAGLTLVTVVEDHVLDARLNAASVPDAAARRAQGAVSVLTRMTARASLRGLRTHQEILSGHGAEQVLAMAARCGADLIVAGRDPGAPVNLANLLEFADVPVLVVPAEAV</sequence>
<dbReference type="Pfam" id="PF00582">
    <property type="entry name" value="Usp"/>
    <property type="match status" value="1"/>
</dbReference>